<accession>A0A3Q7JXM4</accession>
<keyword evidence="2" id="KW-1185">Reference proteome</keyword>
<sequence>MAGGDFPNPSLDFFLELEKELKELLQANVLGYQDFIWAINRYTYPNHSNIKWALYDEEDTKWEALEKLPTFYHLRKGLLFKSQSA</sequence>
<dbReference type="Proteomes" id="UP000004994">
    <property type="component" value="Chromosome 12"/>
</dbReference>
<dbReference type="EnsemblPlants" id="Solyc12g077548.1.1">
    <property type="protein sequence ID" value="Solyc12g077548.1.1"/>
    <property type="gene ID" value="Solyc12g077548.1"/>
</dbReference>
<proteinExistence type="predicted"/>
<evidence type="ECO:0000313" key="2">
    <source>
        <dbReference type="Proteomes" id="UP000004994"/>
    </source>
</evidence>
<name>A0A3Q7JXM4_SOLLC</name>
<dbReference type="AlphaFoldDB" id="A0A3Q7JXM4"/>
<organism evidence="1">
    <name type="scientific">Solanum lycopersicum</name>
    <name type="common">Tomato</name>
    <name type="synonym">Lycopersicon esculentum</name>
    <dbReference type="NCBI Taxonomy" id="4081"/>
    <lineage>
        <taxon>Eukaryota</taxon>
        <taxon>Viridiplantae</taxon>
        <taxon>Streptophyta</taxon>
        <taxon>Embryophyta</taxon>
        <taxon>Tracheophyta</taxon>
        <taxon>Spermatophyta</taxon>
        <taxon>Magnoliopsida</taxon>
        <taxon>eudicotyledons</taxon>
        <taxon>Gunneridae</taxon>
        <taxon>Pentapetalae</taxon>
        <taxon>asterids</taxon>
        <taxon>lamiids</taxon>
        <taxon>Solanales</taxon>
        <taxon>Solanaceae</taxon>
        <taxon>Solanoideae</taxon>
        <taxon>Solaneae</taxon>
        <taxon>Solanum</taxon>
        <taxon>Solanum subgen. Lycopersicon</taxon>
    </lineage>
</organism>
<reference evidence="1" key="2">
    <citation type="submission" date="2019-01" db="UniProtKB">
        <authorList>
            <consortium name="EnsemblPlants"/>
        </authorList>
    </citation>
    <scope>IDENTIFICATION</scope>
    <source>
        <strain evidence="1">cv. Heinz 1706</strain>
    </source>
</reference>
<dbReference type="InParanoid" id="A0A3Q7JXM4"/>
<protein>
    <submittedName>
        <fullName evidence="1">Uncharacterized protein</fullName>
    </submittedName>
</protein>
<evidence type="ECO:0000313" key="1">
    <source>
        <dbReference type="EnsemblPlants" id="Solyc12g077548.1.1"/>
    </source>
</evidence>
<dbReference type="Gramene" id="Solyc12g077548.1.1">
    <property type="protein sequence ID" value="Solyc12g077548.1.1"/>
    <property type="gene ID" value="Solyc12g077548.1"/>
</dbReference>
<reference evidence="1" key="1">
    <citation type="journal article" date="2012" name="Nature">
        <title>The tomato genome sequence provides insights into fleshy fruit evolution.</title>
        <authorList>
            <consortium name="Tomato Genome Consortium"/>
        </authorList>
    </citation>
    <scope>NUCLEOTIDE SEQUENCE [LARGE SCALE GENOMIC DNA]</scope>
    <source>
        <strain evidence="1">cv. Heinz 1706</strain>
    </source>
</reference>